<evidence type="ECO:0000256" key="3">
    <source>
        <dbReference type="ARBA" id="ARBA00022490"/>
    </source>
</evidence>
<evidence type="ECO:0000256" key="13">
    <source>
        <dbReference type="ARBA" id="ARBA00023016"/>
    </source>
</evidence>
<dbReference type="SMART" id="SM00591">
    <property type="entry name" value="RWD"/>
    <property type="match status" value="1"/>
</dbReference>
<evidence type="ECO:0000313" key="26">
    <source>
        <dbReference type="EMBL" id="CCE92573.1"/>
    </source>
</evidence>
<keyword evidence="4" id="KW-0723">Serine/threonine-protein kinase</keyword>
<accession>G8ZVC9</accession>
<dbReference type="CDD" id="cd23823">
    <property type="entry name" value="RWD_GCN2"/>
    <property type="match status" value="1"/>
</dbReference>
<keyword evidence="8 20" id="KW-0547">Nucleotide-binding</keyword>
<dbReference type="InterPro" id="IPR008271">
    <property type="entry name" value="Ser/Thr_kinase_AS"/>
</dbReference>
<feature type="domain" description="Protein kinase" evidence="24">
    <location>
        <begin position="261"/>
        <end position="527"/>
    </location>
</feature>
<feature type="domain" description="RWD" evidence="25">
    <location>
        <begin position="17"/>
        <end position="128"/>
    </location>
</feature>
<dbReference type="SUPFAM" id="SSF56112">
    <property type="entry name" value="Protein kinase-like (PK-like)"/>
    <property type="match status" value="2"/>
</dbReference>
<dbReference type="EMBL" id="HE616746">
    <property type="protein sequence ID" value="CCE92573.1"/>
    <property type="molecule type" value="Genomic_DNA"/>
</dbReference>
<evidence type="ECO:0000256" key="1">
    <source>
        <dbReference type="ARBA" id="ARBA00004496"/>
    </source>
</evidence>
<dbReference type="GO" id="GO:1903833">
    <property type="term" value="P:positive regulation of cellular response to amino acid starvation"/>
    <property type="evidence" value="ECO:0007669"/>
    <property type="project" value="EnsemblFungi"/>
</dbReference>
<dbReference type="PANTHER" id="PTHR11042">
    <property type="entry name" value="EUKARYOTIC TRANSLATION INITIATION FACTOR 2-ALPHA KINASE EIF2-ALPHA KINASE -RELATED"/>
    <property type="match status" value="1"/>
</dbReference>
<evidence type="ECO:0000256" key="7">
    <source>
        <dbReference type="ARBA" id="ARBA00022737"/>
    </source>
</evidence>
<feature type="binding site" evidence="20">
    <location>
        <position position="624"/>
    </location>
    <ligand>
        <name>ATP</name>
        <dbReference type="ChEBI" id="CHEBI:30616"/>
    </ligand>
</feature>
<dbReference type="PROSITE" id="PS00108">
    <property type="entry name" value="PROTEIN_KINASE_ST"/>
    <property type="match status" value="1"/>
</dbReference>
<evidence type="ECO:0000256" key="20">
    <source>
        <dbReference type="PIRSR" id="PIRSR000660-2"/>
    </source>
</evidence>
<dbReference type="Pfam" id="PF13393">
    <property type="entry name" value="tRNA-synt_His"/>
    <property type="match status" value="1"/>
</dbReference>
<evidence type="ECO:0000256" key="16">
    <source>
        <dbReference type="ARBA" id="ARBA00047899"/>
    </source>
</evidence>
<dbReference type="Proteomes" id="UP000005627">
    <property type="component" value="Chromosome 5"/>
</dbReference>
<feature type="coiled-coil region" evidence="22">
    <location>
        <begin position="138"/>
        <end position="169"/>
    </location>
</feature>
<dbReference type="GO" id="GO:0034198">
    <property type="term" value="P:cellular response to amino acid starvation"/>
    <property type="evidence" value="ECO:0007669"/>
    <property type="project" value="EnsemblFungi"/>
</dbReference>
<dbReference type="EC" id="2.7.11.1" evidence="2"/>
<comment type="similarity">
    <text evidence="15">Belongs to the protein kinase superfamily. Ser/Thr protein kinase family. GCN2 subfamily.</text>
</comment>
<dbReference type="InterPro" id="IPR017441">
    <property type="entry name" value="Protein_kinase_ATP_BS"/>
</dbReference>
<dbReference type="InterPro" id="IPR016135">
    <property type="entry name" value="UBQ-conjugating_enzyme/RWD"/>
</dbReference>
<dbReference type="InterPro" id="IPR036621">
    <property type="entry name" value="Anticodon-bd_dom_sf"/>
</dbReference>
<dbReference type="PROSITE" id="PS00107">
    <property type="entry name" value="PROTEIN_KINASE_ATP"/>
    <property type="match status" value="1"/>
</dbReference>
<dbReference type="InterPro" id="IPR006575">
    <property type="entry name" value="RWD_dom"/>
</dbReference>
<keyword evidence="9" id="KW-0418">Kinase</keyword>
<organism evidence="26 27">
    <name type="scientific">Torulaspora delbrueckii</name>
    <name type="common">Yeast</name>
    <name type="synonym">Candida colliculosa</name>
    <dbReference type="NCBI Taxonomy" id="4950"/>
    <lineage>
        <taxon>Eukaryota</taxon>
        <taxon>Fungi</taxon>
        <taxon>Dikarya</taxon>
        <taxon>Ascomycota</taxon>
        <taxon>Saccharomycotina</taxon>
        <taxon>Saccharomycetes</taxon>
        <taxon>Saccharomycetales</taxon>
        <taxon>Saccharomycetaceae</taxon>
        <taxon>Torulaspora</taxon>
    </lineage>
</organism>
<dbReference type="Pfam" id="PF00069">
    <property type="entry name" value="Pkinase"/>
    <property type="match status" value="3"/>
</dbReference>
<evidence type="ECO:0000256" key="14">
    <source>
        <dbReference type="ARBA" id="ARBA00023159"/>
    </source>
</evidence>
<feature type="region of interest" description="Disordered" evidence="23">
    <location>
        <begin position="1503"/>
        <end position="1531"/>
    </location>
</feature>
<dbReference type="Gene3D" id="1.10.510.10">
    <property type="entry name" value="Transferase(Phosphotransferase) domain 1"/>
    <property type="match status" value="2"/>
</dbReference>
<dbReference type="HOGENOM" id="CLU_001222_2_0_1"/>
<keyword evidence="11" id="KW-0810">Translation regulation</keyword>
<dbReference type="FunFam" id="3.30.200.20:FF:000379">
    <property type="entry name" value="eIF-2-alpha kinase GCN2"/>
    <property type="match status" value="1"/>
</dbReference>
<dbReference type="PROSITE" id="PS50908">
    <property type="entry name" value="RWD"/>
    <property type="match status" value="1"/>
</dbReference>
<dbReference type="GO" id="GO:0004694">
    <property type="term" value="F:eukaryotic translation initiation factor 2alpha kinase activity"/>
    <property type="evidence" value="ECO:0007669"/>
    <property type="project" value="EnsemblFungi"/>
</dbReference>
<dbReference type="GO" id="GO:0000077">
    <property type="term" value="P:DNA damage checkpoint signaling"/>
    <property type="evidence" value="ECO:0007669"/>
    <property type="project" value="EnsemblFungi"/>
</dbReference>
<dbReference type="InterPro" id="IPR000719">
    <property type="entry name" value="Prot_kinase_dom"/>
</dbReference>
<dbReference type="Gene3D" id="3.40.50.800">
    <property type="entry name" value="Anticodon-binding domain"/>
    <property type="match status" value="1"/>
</dbReference>
<dbReference type="PIRSF" id="PIRSF000660">
    <property type="entry name" value="Ser/Thr_PK_GCN2"/>
    <property type="match status" value="1"/>
</dbReference>
<dbReference type="CDD" id="cd14046">
    <property type="entry name" value="STKc_EIF2AK4_GCN2_rpt2"/>
    <property type="match status" value="1"/>
</dbReference>
<evidence type="ECO:0000256" key="12">
    <source>
        <dbReference type="ARBA" id="ARBA00022884"/>
    </source>
</evidence>
<dbReference type="GO" id="GO:0140469">
    <property type="term" value="P:GCN2-mediated signaling"/>
    <property type="evidence" value="ECO:0007669"/>
    <property type="project" value="EnsemblFungi"/>
</dbReference>
<feature type="domain" description="Protein kinase" evidence="24">
    <location>
        <begin position="595"/>
        <end position="976"/>
    </location>
</feature>
<dbReference type="Gene3D" id="3.10.110.10">
    <property type="entry name" value="Ubiquitin Conjugating Enzyme"/>
    <property type="match status" value="1"/>
</dbReference>
<evidence type="ECO:0000256" key="6">
    <source>
        <dbReference type="ARBA" id="ARBA00022679"/>
    </source>
</evidence>
<reference evidence="26 27" key="1">
    <citation type="journal article" date="2011" name="Proc. Natl. Acad. Sci. U.S.A.">
        <title>Evolutionary erosion of yeast sex chromosomes by mating-type switching accidents.</title>
        <authorList>
            <person name="Gordon J.L."/>
            <person name="Armisen D."/>
            <person name="Proux-Wera E."/>
            <person name="Oheigeartaigh S.S."/>
            <person name="Byrne K.P."/>
            <person name="Wolfe K.H."/>
        </authorList>
    </citation>
    <scope>NUCLEOTIDE SEQUENCE [LARGE SCALE GENOMIC DNA]</scope>
    <source>
        <strain evidence="27">ATCC 10662 / CBS 1146 / NBRC 0425 / NCYC 2629 / NRRL Y-866</strain>
    </source>
</reference>
<keyword evidence="12" id="KW-0694">RNA-binding</keyword>
<dbReference type="PROSITE" id="PS50011">
    <property type="entry name" value="PROTEIN_KINASE_DOM"/>
    <property type="match status" value="2"/>
</dbReference>
<evidence type="ECO:0000259" key="25">
    <source>
        <dbReference type="PROSITE" id="PS50908"/>
    </source>
</evidence>
<keyword evidence="10 20" id="KW-0067">ATP-binding</keyword>
<dbReference type="GeneID" id="11503974"/>
<evidence type="ECO:0000256" key="18">
    <source>
        <dbReference type="ARBA" id="ARBA00073598"/>
    </source>
</evidence>
<dbReference type="RefSeq" id="XP_003681784.1">
    <property type="nucleotide sequence ID" value="XM_003681736.1"/>
</dbReference>
<feature type="binding site" evidence="20">
    <location>
        <begin position="601"/>
        <end position="609"/>
    </location>
    <ligand>
        <name>ATP</name>
        <dbReference type="ChEBI" id="CHEBI:30616"/>
    </ligand>
</feature>
<evidence type="ECO:0000256" key="2">
    <source>
        <dbReference type="ARBA" id="ARBA00012513"/>
    </source>
</evidence>
<dbReference type="GO" id="GO:0031369">
    <property type="term" value="F:translation initiation factor binding"/>
    <property type="evidence" value="ECO:0007669"/>
    <property type="project" value="EnsemblFungi"/>
</dbReference>
<keyword evidence="7" id="KW-0677">Repeat</keyword>
<evidence type="ECO:0000313" key="27">
    <source>
        <dbReference type="Proteomes" id="UP000005627"/>
    </source>
</evidence>
<dbReference type="InterPro" id="IPR011009">
    <property type="entry name" value="Kinase-like_dom_sf"/>
</dbReference>
<dbReference type="GO" id="GO:0004860">
    <property type="term" value="F:protein kinase inhibitor activity"/>
    <property type="evidence" value="ECO:0007669"/>
    <property type="project" value="EnsemblFungi"/>
</dbReference>
<evidence type="ECO:0000256" key="10">
    <source>
        <dbReference type="ARBA" id="ARBA00022840"/>
    </source>
</evidence>
<gene>
    <name evidence="26" type="primary">TDEL0E03300</name>
    <name evidence="26" type="ORF">TDEL_0E03300</name>
</gene>
<evidence type="ECO:0000256" key="22">
    <source>
        <dbReference type="SAM" id="Coils"/>
    </source>
</evidence>
<keyword evidence="6" id="KW-0808">Transferase</keyword>
<dbReference type="SUPFAM" id="SSF54495">
    <property type="entry name" value="UBC-like"/>
    <property type="match status" value="1"/>
</dbReference>
<dbReference type="GO" id="GO:0043023">
    <property type="term" value="F:ribosomal large subunit binding"/>
    <property type="evidence" value="ECO:0007669"/>
    <property type="project" value="EnsemblFungi"/>
</dbReference>
<dbReference type="FunFam" id="1.10.510.10:FF:000856">
    <property type="entry name" value="eIF-2-alpha kinase GCN2"/>
    <property type="match status" value="1"/>
</dbReference>
<keyword evidence="3" id="KW-0963">Cytoplasm</keyword>
<keyword evidence="5" id="KW-0820">tRNA-binding</keyword>
<evidence type="ECO:0000256" key="23">
    <source>
        <dbReference type="SAM" id="MobiDB-lite"/>
    </source>
</evidence>
<dbReference type="eggNOG" id="KOG1035">
    <property type="taxonomic scope" value="Eukaryota"/>
</dbReference>
<feature type="region of interest" description="Disordered" evidence="23">
    <location>
        <begin position="720"/>
        <end position="771"/>
    </location>
</feature>
<evidence type="ECO:0000256" key="21">
    <source>
        <dbReference type="PROSITE-ProRule" id="PRU10141"/>
    </source>
</evidence>
<proteinExistence type="inferred from homology"/>
<dbReference type="GO" id="GO:0000049">
    <property type="term" value="F:tRNA binding"/>
    <property type="evidence" value="ECO:0007669"/>
    <property type="project" value="UniProtKB-KW"/>
</dbReference>
<dbReference type="GO" id="GO:0015934">
    <property type="term" value="C:large ribosomal subunit"/>
    <property type="evidence" value="ECO:0007669"/>
    <property type="project" value="EnsemblFungi"/>
</dbReference>
<dbReference type="InterPro" id="IPR016255">
    <property type="entry name" value="Gcn2"/>
</dbReference>
<evidence type="ECO:0000256" key="17">
    <source>
        <dbReference type="ARBA" id="ARBA00048679"/>
    </source>
</evidence>
<evidence type="ECO:0000256" key="19">
    <source>
        <dbReference type="PIRSR" id="PIRSR000660-1"/>
    </source>
</evidence>
<evidence type="ECO:0000256" key="4">
    <source>
        <dbReference type="ARBA" id="ARBA00022527"/>
    </source>
</evidence>
<dbReference type="GO" id="GO:1990625">
    <property type="term" value="P:negative regulation of cytoplasmic translational initiation in response to stress"/>
    <property type="evidence" value="ECO:0007669"/>
    <property type="project" value="TreeGrafter"/>
</dbReference>
<keyword evidence="14" id="KW-0010">Activator</keyword>
<dbReference type="STRING" id="1076872.G8ZVC9"/>
<dbReference type="GO" id="GO:0071232">
    <property type="term" value="P:cellular response to histidine"/>
    <property type="evidence" value="ECO:0007669"/>
    <property type="project" value="EnsemblFungi"/>
</dbReference>
<dbReference type="GO" id="GO:0005634">
    <property type="term" value="C:nucleus"/>
    <property type="evidence" value="ECO:0007669"/>
    <property type="project" value="TreeGrafter"/>
</dbReference>
<dbReference type="Pfam" id="PF12745">
    <property type="entry name" value="HGTP_anticodon2"/>
    <property type="match status" value="1"/>
</dbReference>
<dbReference type="GO" id="GO:0042803">
    <property type="term" value="F:protein homodimerization activity"/>
    <property type="evidence" value="ECO:0007669"/>
    <property type="project" value="EnsemblFungi"/>
</dbReference>
<dbReference type="FunFam" id="1.10.510.10:FF:001061">
    <property type="entry name" value="eIF-2-alpha kinase GCN2"/>
    <property type="match status" value="1"/>
</dbReference>
<dbReference type="FunCoup" id="G8ZVC9">
    <property type="interactions" value="940"/>
</dbReference>
<protein>
    <recommendedName>
        <fullName evidence="18">eIF-2-alpha kinase GCN2</fullName>
        <ecNumber evidence="2">2.7.11.1</ecNumber>
    </recommendedName>
</protein>
<dbReference type="InterPro" id="IPR050339">
    <property type="entry name" value="CC_SR_Kinase"/>
</dbReference>
<keyword evidence="13" id="KW-0346">Stress response</keyword>
<dbReference type="GO" id="GO:0003725">
    <property type="term" value="F:double-stranded RNA binding"/>
    <property type="evidence" value="ECO:0007669"/>
    <property type="project" value="EnsemblFungi"/>
</dbReference>
<dbReference type="Gene3D" id="3.30.200.20">
    <property type="entry name" value="Phosphorylase Kinase, domain 1"/>
    <property type="match status" value="1"/>
</dbReference>
<dbReference type="FunFam" id="3.10.110.10:FF:000050">
    <property type="entry name" value="eIF-2-alpha kinase GCN2"/>
    <property type="match status" value="1"/>
</dbReference>
<sequence length="1653" mass="187927">MSRSHLTLDQYYEIQKNELEAIESIYVGDFVSLTKRRSAWDKQPQLIFEITLRSTDKEPVESSLTLHITLPPLYPHTAPEITFKNVNNVMDRQLKSLREGFQQIHRESKGQEMIFDVTSLVQEKMDESQHLANTQSLTDERLQRIKEIKEKVQREEEEEEQQIQEKKVYDQLMIDEIVKKELEKRQIDDDNALFNPGTSIDLLPPQEWTNTGQAIVFNENIKAKLPNNSMYKFRAVVNPKSVTLRTDLFCFAEQYLVKPYIPPESPLAEGLIASEMMENFCYLLTEIKFDNAYFNTSNGKKAISNLEKELETALRINHDNVNKIYAYTVDRTRSNSSTFVWKIRLLTEYSHSYPIGEIIESAGFINLATARVWMIRLLEGLESLHKSGMTHKCISLQTVRLIKDADFGTTIPKLMHPSYGYTILDMISHHPNTSGPPVEMPCCPWQAPELEKFPSSKPQRMTDIWQSGVLFLQIINGVDTVFNYSSPQDFLDSTTMDDSLHDFLEKMLKLDGKKRLSPLELLPMRFLRTNIDPSLNKFALGQGSSTVLARKSFSESLSVKSRTASQSSGRRRSFNVGSRFSFTNPAARSRYATDFEEIAVLGEGAFGQVVKARNTLDSRYYAVKKIKHTEEKLSTILSEVMLLASLNHQYVVRYYAAWLEEDFDDSVFDEEDDETSEDVEEDSSELLYNDSSLYRNNTIGDVDNSGWDFISGSGYPEIEFANSGVNQEGTNNDDDDDSSSTNSEDKSSSESESGSGLIMRPSAQIKRQSSTNRKKKSTLFIQMEYCENRTLYDLINTENLNKQRDAYWRLFRQILEALSYIHSQGIIHRDLKPMNIFIDESRNIKIGDFGLAKNVHKSLDILRQDSQSQAGSTDNLTSAIGTALYVATEVLSGNGHYNEKIDMYSLGIIFFEMIYPFSTGMERVNILKNLRLPTVEFPADFDEARLKTEKSIIKLLLEHNPDKRPGAQALLNSGRLPVKHQDESMKEALKSLASPSSPWQQQVRETLFSQAYSLTNDILYDNVQSCTTPFAQILRSKMTEEVVKIFRRHGGVENNEPPRLFPKAPIYGTQNVYEVLDKGGTVLQLQYDLTYPMARYLSKNPNCVSKQFRLQHVYRPPSHSKSSVEPKKFGEIDFDIISSSSADSPYYEAESIKVIDEILTAFPHFEKTNTAIVLNHADILESVFNYANIDKAQRSFVSRSLSQLGFAKSFKEIKSDLKSQLNISSTALDDLELFDFRLDFEAAKKRLHKTMVDSPYLRKVEESLQYILKVINFLKPLDVTRNIIIAPLSNYNSGFYRDGIMFQAVYDDGSSRSLVAAGGRYDTLIAYFSRPSGDRGNNTQRAVGFNLAWETIFGIAQSYFKLAKGSKVKKRNKFLKDSAIDWKPSRCDVFVSCFSNSILNTLGVEIISQLWKKGISADFLRNCYTVDDVVSGAQRDGVEWIILIKQQTYTLPNHKRKYKPLKVKKLGSDMDVDLSLDEFFTLYHQETGTDNLLNEHSPIGDGIDEAKRWDDGSSGGGSQKGEEDEIVAGPTKQKVVYVPNPATRSKKASKREKWVYEDDARDAATSIVNSLVTAPVITVDVLRNETLEMISITSLNQKDEWLRKIIGTGSNSTPRSFATNIYNSLSKEAARGTKWAIIFCQKTGKSCVTDLQR</sequence>
<dbReference type="PANTHER" id="PTHR11042:SF136">
    <property type="entry name" value="EIF-2-ALPHA KINASE GCN2"/>
    <property type="match status" value="1"/>
</dbReference>
<dbReference type="InterPro" id="IPR045864">
    <property type="entry name" value="aa-tRNA-synth_II/BPL/LPL"/>
</dbReference>
<evidence type="ECO:0000256" key="11">
    <source>
        <dbReference type="ARBA" id="ARBA00022845"/>
    </source>
</evidence>
<dbReference type="GO" id="GO:0022626">
    <property type="term" value="C:cytosolic ribosome"/>
    <property type="evidence" value="ECO:0007669"/>
    <property type="project" value="EnsemblFungi"/>
</dbReference>
<feature type="active site" description="Proton acceptor" evidence="19">
    <location>
        <position position="830"/>
    </location>
</feature>
<dbReference type="SUPFAM" id="SSF55681">
    <property type="entry name" value="Class II aaRS and biotin synthetases"/>
    <property type="match status" value="1"/>
</dbReference>
<evidence type="ECO:0000256" key="5">
    <source>
        <dbReference type="ARBA" id="ARBA00022555"/>
    </source>
</evidence>
<dbReference type="GO" id="GO:0071264">
    <property type="term" value="P:positive regulation of translational initiation in response to starvation"/>
    <property type="evidence" value="ECO:0007669"/>
    <property type="project" value="EnsemblFungi"/>
</dbReference>
<dbReference type="InParanoid" id="G8ZVC9"/>
<feature type="binding site" evidence="21">
    <location>
        <position position="625"/>
    </location>
    <ligand>
        <name>ATP</name>
        <dbReference type="ChEBI" id="CHEBI:30616"/>
    </ligand>
</feature>
<dbReference type="Pfam" id="PF05773">
    <property type="entry name" value="RWD"/>
    <property type="match status" value="1"/>
</dbReference>
<dbReference type="InterPro" id="IPR024435">
    <property type="entry name" value="HisRS-related_dom"/>
</dbReference>
<comment type="catalytic activity">
    <reaction evidence="17">
        <text>L-seryl-[protein] + ATP = O-phospho-L-seryl-[protein] + ADP + H(+)</text>
        <dbReference type="Rhea" id="RHEA:17989"/>
        <dbReference type="Rhea" id="RHEA-COMP:9863"/>
        <dbReference type="Rhea" id="RHEA-COMP:11604"/>
        <dbReference type="ChEBI" id="CHEBI:15378"/>
        <dbReference type="ChEBI" id="CHEBI:29999"/>
        <dbReference type="ChEBI" id="CHEBI:30616"/>
        <dbReference type="ChEBI" id="CHEBI:83421"/>
        <dbReference type="ChEBI" id="CHEBI:456216"/>
        <dbReference type="EC" id="2.7.11.1"/>
    </reaction>
</comment>
<evidence type="ECO:0000256" key="15">
    <source>
        <dbReference type="ARBA" id="ARBA00037982"/>
    </source>
</evidence>
<evidence type="ECO:0000256" key="8">
    <source>
        <dbReference type="ARBA" id="ARBA00022741"/>
    </source>
</evidence>
<dbReference type="InterPro" id="IPR041715">
    <property type="entry name" value="HisRS-like_core"/>
</dbReference>
<keyword evidence="27" id="KW-1185">Reference proteome</keyword>
<dbReference type="Gene3D" id="3.30.930.10">
    <property type="entry name" value="Bira Bifunctional Protein, Domain 2"/>
    <property type="match status" value="1"/>
</dbReference>
<keyword evidence="22" id="KW-0175">Coiled coil</keyword>
<comment type="subcellular location">
    <subcellularLocation>
        <location evidence="1">Cytoplasm</location>
    </subcellularLocation>
</comment>
<dbReference type="KEGG" id="tdl:TDEL_0E03300"/>
<dbReference type="CDD" id="cd14012">
    <property type="entry name" value="PK_eIF2AK_GCN2_rpt1"/>
    <property type="match status" value="1"/>
</dbReference>
<dbReference type="GO" id="GO:0015935">
    <property type="term" value="C:small ribosomal subunit"/>
    <property type="evidence" value="ECO:0007669"/>
    <property type="project" value="EnsemblFungi"/>
</dbReference>
<evidence type="ECO:0000259" key="24">
    <source>
        <dbReference type="PROSITE" id="PS50011"/>
    </source>
</evidence>
<evidence type="ECO:0000256" key="9">
    <source>
        <dbReference type="ARBA" id="ARBA00022777"/>
    </source>
</evidence>
<name>G8ZVC9_TORDE</name>
<dbReference type="SMART" id="SM00220">
    <property type="entry name" value="S_TKc"/>
    <property type="match status" value="1"/>
</dbReference>
<dbReference type="OrthoDB" id="341578at2759"/>
<comment type="catalytic activity">
    <reaction evidence="16">
        <text>L-threonyl-[protein] + ATP = O-phospho-L-threonyl-[protein] + ADP + H(+)</text>
        <dbReference type="Rhea" id="RHEA:46608"/>
        <dbReference type="Rhea" id="RHEA-COMP:11060"/>
        <dbReference type="Rhea" id="RHEA-COMP:11605"/>
        <dbReference type="ChEBI" id="CHEBI:15378"/>
        <dbReference type="ChEBI" id="CHEBI:30013"/>
        <dbReference type="ChEBI" id="CHEBI:30616"/>
        <dbReference type="ChEBI" id="CHEBI:61977"/>
        <dbReference type="ChEBI" id="CHEBI:456216"/>
        <dbReference type="EC" id="2.7.11.1"/>
    </reaction>
</comment>
<dbReference type="GO" id="GO:0005524">
    <property type="term" value="F:ATP binding"/>
    <property type="evidence" value="ECO:0007669"/>
    <property type="project" value="UniProtKB-UniRule"/>
</dbReference>